<evidence type="ECO:0000313" key="3">
    <source>
        <dbReference type="Proteomes" id="UP001066276"/>
    </source>
</evidence>
<dbReference type="EMBL" id="JANPWB010000008">
    <property type="protein sequence ID" value="KAJ1160563.1"/>
    <property type="molecule type" value="Genomic_DNA"/>
</dbReference>
<organism evidence="2 3">
    <name type="scientific">Pleurodeles waltl</name>
    <name type="common">Iberian ribbed newt</name>
    <dbReference type="NCBI Taxonomy" id="8319"/>
    <lineage>
        <taxon>Eukaryota</taxon>
        <taxon>Metazoa</taxon>
        <taxon>Chordata</taxon>
        <taxon>Craniata</taxon>
        <taxon>Vertebrata</taxon>
        <taxon>Euteleostomi</taxon>
        <taxon>Amphibia</taxon>
        <taxon>Batrachia</taxon>
        <taxon>Caudata</taxon>
        <taxon>Salamandroidea</taxon>
        <taxon>Salamandridae</taxon>
        <taxon>Pleurodelinae</taxon>
        <taxon>Pleurodeles</taxon>
    </lineage>
</organism>
<protein>
    <submittedName>
        <fullName evidence="2">Uncharacterized protein</fullName>
    </submittedName>
</protein>
<comment type="caution">
    <text evidence="2">The sequence shown here is derived from an EMBL/GenBank/DDBJ whole genome shotgun (WGS) entry which is preliminary data.</text>
</comment>
<keyword evidence="3" id="KW-1185">Reference proteome</keyword>
<feature type="compositionally biased region" description="Basic and acidic residues" evidence="1">
    <location>
        <begin position="7"/>
        <end position="17"/>
    </location>
</feature>
<feature type="compositionally biased region" description="Polar residues" evidence="1">
    <location>
        <begin position="44"/>
        <end position="53"/>
    </location>
</feature>
<gene>
    <name evidence="2" type="ORF">NDU88_001059</name>
</gene>
<name>A0AAV7SBV4_PLEWA</name>
<dbReference type="AlphaFoldDB" id="A0AAV7SBV4"/>
<dbReference type="Proteomes" id="UP001066276">
    <property type="component" value="Chromosome 4_2"/>
</dbReference>
<accession>A0AAV7SBV4</accession>
<feature type="region of interest" description="Disordered" evidence="1">
    <location>
        <begin position="1"/>
        <end position="61"/>
    </location>
</feature>
<feature type="non-terminal residue" evidence="2">
    <location>
        <position position="61"/>
    </location>
</feature>
<sequence>MNPATRDPGHDAEDPGILRRPKTSTPMIPGKARTLNVPPKSQEHSQGFKNTGPRSRPAAAK</sequence>
<evidence type="ECO:0000313" key="2">
    <source>
        <dbReference type="EMBL" id="KAJ1160563.1"/>
    </source>
</evidence>
<proteinExistence type="predicted"/>
<reference evidence="2" key="1">
    <citation type="journal article" date="2022" name="bioRxiv">
        <title>Sequencing and chromosome-scale assembly of the giantPleurodeles waltlgenome.</title>
        <authorList>
            <person name="Brown T."/>
            <person name="Elewa A."/>
            <person name="Iarovenko S."/>
            <person name="Subramanian E."/>
            <person name="Araus A.J."/>
            <person name="Petzold A."/>
            <person name="Susuki M."/>
            <person name="Suzuki K.-i.T."/>
            <person name="Hayashi T."/>
            <person name="Toyoda A."/>
            <person name="Oliveira C."/>
            <person name="Osipova E."/>
            <person name="Leigh N.D."/>
            <person name="Simon A."/>
            <person name="Yun M.H."/>
        </authorList>
    </citation>
    <scope>NUCLEOTIDE SEQUENCE</scope>
    <source>
        <strain evidence="2">20211129_DDA</strain>
        <tissue evidence="2">Liver</tissue>
    </source>
</reference>
<evidence type="ECO:0000256" key="1">
    <source>
        <dbReference type="SAM" id="MobiDB-lite"/>
    </source>
</evidence>